<dbReference type="Pfam" id="PF07727">
    <property type="entry name" value="RVT_2"/>
    <property type="match status" value="1"/>
</dbReference>
<proteinExistence type="predicted"/>
<dbReference type="InterPro" id="IPR013103">
    <property type="entry name" value="RVT_2"/>
</dbReference>
<dbReference type="InterPro" id="IPR001584">
    <property type="entry name" value="Integrase_cat-core"/>
</dbReference>
<dbReference type="CDD" id="cd09272">
    <property type="entry name" value="RNase_HI_RT_Ty1"/>
    <property type="match status" value="1"/>
</dbReference>
<evidence type="ECO:0000259" key="3">
    <source>
        <dbReference type="PROSITE" id="PS50994"/>
    </source>
</evidence>
<dbReference type="GO" id="GO:0003723">
    <property type="term" value="F:RNA binding"/>
    <property type="evidence" value="ECO:0007669"/>
    <property type="project" value="UniProtKB-KW"/>
</dbReference>
<gene>
    <name evidence="4" type="ORF">O181_078656</name>
</gene>
<protein>
    <recommendedName>
        <fullName evidence="3">Integrase catalytic domain-containing protein</fullName>
    </recommendedName>
</protein>
<name>A0A9Q3FKE5_9BASI</name>
<organism evidence="4 5">
    <name type="scientific">Austropuccinia psidii MF-1</name>
    <dbReference type="NCBI Taxonomy" id="1389203"/>
    <lineage>
        <taxon>Eukaryota</taxon>
        <taxon>Fungi</taxon>
        <taxon>Dikarya</taxon>
        <taxon>Basidiomycota</taxon>
        <taxon>Pucciniomycotina</taxon>
        <taxon>Pucciniomycetes</taxon>
        <taxon>Pucciniales</taxon>
        <taxon>Sphaerophragmiaceae</taxon>
        <taxon>Austropuccinia</taxon>
    </lineage>
</organism>
<keyword evidence="1" id="KW-0694">RNA-binding</keyword>
<evidence type="ECO:0000313" key="5">
    <source>
        <dbReference type="Proteomes" id="UP000765509"/>
    </source>
</evidence>
<dbReference type="InterPro" id="IPR012337">
    <property type="entry name" value="RNaseH-like_sf"/>
</dbReference>
<sequence length="1360" mass="154038">MSIPSSSALLKGPSDAEDESSSRMKIKVLTGNNWMQWFEQLTFLFTYKGYDMLFDEEWVKTNKLNSDYKIKNAFAMSTLYNTVHEDLQPLLYDQKDFGQAIQSLRMASGQTSVISLCDSLFEMDLTFDPSSSLQAHVLRFQKKYTTFKCLVANTDGLVNITEGAAAGFLLRSLKQDSSLSSLVQNLYDIEPFTIKRVIKRLLAEHGRRTSGDGDVILNVNNPNNAQQNKRNNEPKSWRKKGKTATSGLTPTKNNIDDIDKRFKQIESNIQLLLKLHNKNSTNQVEEDSLSSVSDDDVDGPNGFLTLDNDDYLNVVSDSKQTNRLVLDSGASTSTVCNYHLLIDPRPVKMSLRTFAGRTNVTHMGKIKLGNVSIYPVLFAPNGGTNLISVSQLEDHGIRLIHKNQKLLLKSNNSIIMEFPRNGKLYVNHAPLKPTPEVNHINGDIKRDWHVALGHPLDEYLKKFLKVMNVPLKEKIEFSSRCEVCKKCKLKRSPHKNPIPAAKHPFQKIHFDLMEIKPLAKNSNRYVEIKNKLGFYPSYLHSDRGGEFSSTNFMTQCRNIGISFERGPANSPQSNGVAERFNQTLMIKMRCLLAQCSLPINFWDEAANYASTIINMLPSKTLGWKNPAEVLKTQDMCLEPMRSHNSLIPFGLKVFVHRHKTSKISPPTDPLLFMGFEDYSDAMRFFDPITRRIVISRDYSPTALKFNYNHEAALRKDPGSLPVAKGAAPDKTNDCTDIEPLFSKSESINAEPGLPQEPIHHPSDNIPHDPPIIVAPESVTQSKAFPSIKKGYAYVPHYMKARKDVNSEVSTSNIIPEPRRKPAEPKEANLVTYMMDDEDAFLSEVVPVIDAMSNTDEKEKWKQAMAEEFNSLVSKNTGTLVPAPSNEKIIGGMWRLTRKRNEFGETTRYKARWVCFGNHQEHMVHYFHTYSSVARNESLKILLSLAINRDYHVFQFDVETAFLYGEIDAPIYVSQVANFEIPGKKDWVWMLNKSLYGTKQAPRQWRAHLVDTFRQLGLSACDSDESLFFNNDKDLFIHIHVDDGLIVGRSKDKILSILQGLQETYKLKTKEKPKQHLGYTFNWLKDGLILHQTDFCKKIIEEFRMEGANSIKTPVPLNVRQQLALESPPFDLYLMQKAIGMLTYLALHTRPDIAFTVNLLSQHVNAPTLAQWQLVKHLLRYLRGTMSSGIKFTRNNSSVSNLVGWADADYGNSALTKKSTSGFVITLYGNPVSWCTKKQPIVAQSTTEAEFVAINKCAKQLRWLSMLLTSIGLRTGIPTIVNDNRGAVFIAEEAQLNPNSKHIEIRFQYVRDMVKKRLLNIAHVPSTSMIADILTKPLGTIKLNELKRLFNMVETVHVKGE</sequence>
<dbReference type="PANTHER" id="PTHR11439">
    <property type="entry name" value="GAG-POL-RELATED RETROTRANSPOSON"/>
    <property type="match status" value="1"/>
</dbReference>
<dbReference type="OrthoDB" id="2012657at2759"/>
<feature type="region of interest" description="Disordered" evidence="2">
    <location>
        <begin position="1"/>
        <end position="22"/>
    </location>
</feature>
<feature type="domain" description="Integrase catalytic" evidence="3">
    <location>
        <begin position="536"/>
        <end position="634"/>
    </location>
</feature>
<accession>A0A9Q3FKE5</accession>
<keyword evidence="5" id="KW-1185">Reference proteome</keyword>
<dbReference type="GO" id="GO:0015074">
    <property type="term" value="P:DNA integration"/>
    <property type="evidence" value="ECO:0007669"/>
    <property type="project" value="InterPro"/>
</dbReference>
<dbReference type="InterPro" id="IPR036397">
    <property type="entry name" value="RNaseH_sf"/>
</dbReference>
<feature type="compositionally biased region" description="Low complexity" evidence="2">
    <location>
        <begin position="218"/>
        <end position="229"/>
    </location>
</feature>
<evidence type="ECO:0000256" key="2">
    <source>
        <dbReference type="SAM" id="MobiDB-lite"/>
    </source>
</evidence>
<dbReference type="Pfam" id="PF25597">
    <property type="entry name" value="SH3_retrovirus"/>
    <property type="match status" value="1"/>
</dbReference>
<feature type="compositionally biased region" description="Polar residues" evidence="2">
    <location>
        <begin position="243"/>
        <end position="252"/>
    </location>
</feature>
<dbReference type="SUPFAM" id="SSF53098">
    <property type="entry name" value="Ribonuclease H-like"/>
    <property type="match status" value="1"/>
</dbReference>
<evidence type="ECO:0000256" key="1">
    <source>
        <dbReference type="ARBA" id="ARBA00022884"/>
    </source>
</evidence>
<reference evidence="4" key="1">
    <citation type="submission" date="2021-03" db="EMBL/GenBank/DDBJ databases">
        <title>Draft genome sequence of rust myrtle Austropuccinia psidii MF-1, a brazilian biotype.</title>
        <authorList>
            <person name="Quecine M.C."/>
            <person name="Pachon D.M.R."/>
            <person name="Bonatelli M.L."/>
            <person name="Correr F.H."/>
            <person name="Franceschini L.M."/>
            <person name="Leite T.F."/>
            <person name="Margarido G.R.A."/>
            <person name="Almeida C.A."/>
            <person name="Ferrarezi J.A."/>
            <person name="Labate C.A."/>
        </authorList>
    </citation>
    <scope>NUCLEOTIDE SEQUENCE</scope>
    <source>
        <strain evidence="4">MF-1</strain>
    </source>
</reference>
<dbReference type="Proteomes" id="UP000765509">
    <property type="component" value="Unassembled WGS sequence"/>
</dbReference>
<comment type="caution">
    <text evidence="4">The sequence shown here is derived from an EMBL/GenBank/DDBJ whole genome shotgun (WGS) entry which is preliminary data.</text>
</comment>
<feature type="region of interest" description="Disordered" evidence="2">
    <location>
        <begin position="212"/>
        <end position="252"/>
    </location>
</feature>
<evidence type="ECO:0000313" key="4">
    <source>
        <dbReference type="EMBL" id="MBW0538941.1"/>
    </source>
</evidence>
<dbReference type="PROSITE" id="PS50994">
    <property type="entry name" value="INTEGRASE"/>
    <property type="match status" value="1"/>
</dbReference>
<dbReference type="EMBL" id="AVOT02043518">
    <property type="protein sequence ID" value="MBW0538941.1"/>
    <property type="molecule type" value="Genomic_DNA"/>
</dbReference>
<dbReference type="Gene3D" id="3.30.420.10">
    <property type="entry name" value="Ribonuclease H-like superfamily/Ribonuclease H"/>
    <property type="match status" value="1"/>
</dbReference>
<dbReference type="PANTHER" id="PTHR11439:SF463">
    <property type="entry name" value="REVERSE TRANSCRIPTASE TY1_COPIA-TYPE DOMAIN-CONTAINING PROTEIN"/>
    <property type="match status" value="1"/>
</dbReference>
<dbReference type="GO" id="GO:0005634">
    <property type="term" value="C:nucleus"/>
    <property type="evidence" value="ECO:0007669"/>
    <property type="project" value="UniProtKB-ARBA"/>
</dbReference>
<dbReference type="InterPro" id="IPR057670">
    <property type="entry name" value="SH3_retrovirus"/>
</dbReference>